<sequence length="140" mass="16576">MKKLQKAFFINFIFLLSCMSLSAKSPYRFLDFNIEKTSENKTAFFKIENTSSKTISSFEISFSVCTQEQIDSYEFAGEFLFQVVEEIEPAQSKEIKLVLDFSFIEETEETFYIENLHLRRVFFTDKTCWKDLTGSYSEYR</sequence>
<dbReference type="OrthoDB" id="10011804at2"/>
<name>A0A1T4MD77_9SPIR</name>
<dbReference type="AlphaFoldDB" id="A0A1T4MD77"/>
<reference evidence="2 3" key="1">
    <citation type="submission" date="2017-02" db="EMBL/GenBank/DDBJ databases">
        <authorList>
            <person name="Peterson S.W."/>
        </authorList>
    </citation>
    <scope>NUCLEOTIDE SEQUENCE [LARGE SCALE GENOMIC DNA]</scope>
    <source>
        <strain evidence="2 3">ATCC BAA-909</strain>
    </source>
</reference>
<organism evidence="2 3">
    <name type="scientific">Treponema berlinense</name>
    <dbReference type="NCBI Taxonomy" id="225004"/>
    <lineage>
        <taxon>Bacteria</taxon>
        <taxon>Pseudomonadati</taxon>
        <taxon>Spirochaetota</taxon>
        <taxon>Spirochaetia</taxon>
        <taxon>Spirochaetales</taxon>
        <taxon>Treponemataceae</taxon>
        <taxon>Treponema</taxon>
    </lineage>
</organism>
<evidence type="ECO:0000313" key="3">
    <source>
        <dbReference type="Proteomes" id="UP000190395"/>
    </source>
</evidence>
<protein>
    <submittedName>
        <fullName evidence="2">Uncharacterized protein</fullName>
    </submittedName>
</protein>
<evidence type="ECO:0000256" key="1">
    <source>
        <dbReference type="SAM" id="SignalP"/>
    </source>
</evidence>
<dbReference type="Proteomes" id="UP000190395">
    <property type="component" value="Unassembled WGS sequence"/>
</dbReference>
<dbReference type="EMBL" id="FUXC01000003">
    <property type="protein sequence ID" value="SJZ64806.1"/>
    <property type="molecule type" value="Genomic_DNA"/>
</dbReference>
<accession>A0A1T4MD77</accession>
<evidence type="ECO:0000313" key="2">
    <source>
        <dbReference type="EMBL" id="SJZ64806.1"/>
    </source>
</evidence>
<dbReference type="RefSeq" id="WP_078930600.1">
    <property type="nucleotide sequence ID" value="NZ_FUXC01000003.1"/>
</dbReference>
<dbReference type="PROSITE" id="PS51257">
    <property type="entry name" value="PROKAR_LIPOPROTEIN"/>
    <property type="match status" value="1"/>
</dbReference>
<gene>
    <name evidence="2" type="ORF">SAMN02745152_00852</name>
</gene>
<feature type="signal peptide" evidence="1">
    <location>
        <begin position="1"/>
        <end position="23"/>
    </location>
</feature>
<keyword evidence="1" id="KW-0732">Signal</keyword>
<proteinExistence type="predicted"/>
<keyword evidence="3" id="KW-1185">Reference proteome</keyword>
<feature type="chain" id="PRO_5012142805" evidence="1">
    <location>
        <begin position="24"/>
        <end position="140"/>
    </location>
</feature>
<dbReference type="GeneID" id="303367110"/>